<dbReference type="InterPro" id="IPR012667">
    <property type="entry name" value="CbtB_put"/>
</dbReference>
<evidence type="ECO:0000256" key="1">
    <source>
        <dbReference type="SAM" id="Phobius"/>
    </source>
</evidence>
<dbReference type="Pfam" id="PF09489">
    <property type="entry name" value="CbtB"/>
    <property type="match status" value="1"/>
</dbReference>
<dbReference type="RefSeq" id="WP_107845609.1">
    <property type="nucleotide sequence ID" value="NZ_QBKS01000001.1"/>
</dbReference>
<gene>
    <name evidence="2" type="ORF">C8N43_2187</name>
</gene>
<keyword evidence="1" id="KW-0812">Transmembrane</keyword>
<evidence type="ECO:0000313" key="3">
    <source>
        <dbReference type="Proteomes" id="UP000243978"/>
    </source>
</evidence>
<sequence length="65" mass="6857">MKNDEIKVEAIAQNADATQADAGLMGIVGAIMLGALLLFSAGFAQATVMHESSHDMRHAMAFPCH</sequence>
<proteinExistence type="predicted"/>
<dbReference type="EMBL" id="QBKS01000001">
    <property type="protein sequence ID" value="PTX57517.1"/>
    <property type="molecule type" value="Genomic_DNA"/>
</dbReference>
<keyword evidence="3" id="KW-1185">Reference proteome</keyword>
<organism evidence="2 3">
    <name type="scientific">Litoreibacter ponti</name>
    <dbReference type="NCBI Taxonomy" id="1510457"/>
    <lineage>
        <taxon>Bacteria</taxon>
        <taxon>Pseudomonadati</taxon>
        <taxon>Pseudomonadota</taxon>
        <taxon>Alphaproteobacteria</taxon>
        <taxon>Rhodobacterales</taxon>
        <taxon>Roseobacteraceae</taxon>
        <taxon>Litoreibacter</taxon>
    </lineage>
</organism>
<evidence type="ECO:0000313" key="2">
    <source>
        <dbReference type="EMBL" id="PTX57517.1"/>
    </source>
</evidence>
<protein>
    <submittedName>
        <fullName evidence="2">Cobalt transporter subunit CbtB</fullName>
    </submittedName>
</protein>
<accession>A0A2T6BNF2</accession>
<dbReference type="AlphaFoldDB" id="A0A2T6BNF2"/>
<dbReference type="Proteomes" id="UP000243978">
    <property type="component" value="Unassembled WGS sequence"/>
</dbReference>
<keyword evidence="1" id="KW-0472">Membrane</keyword>
<feature type="transmembrane region" description="Helical" evidence="1">
    <location>
        <begin position="24"/>
        <end position="48"/>
    </location>
</feature>
<reference evidence="2 3" key="1">
    <citation type="submission" date="2018-04" db="EMBL/GenBank/DDBJ databases">
        <title>Genomic Encyclopedia of Archaeal and Bacterial Type Strains, Phase II (KMG-II): from individual species to whole genera.</title>
        <authorList>
            <person name="Goeker M."/>
        </authorList>
    </citation>
    <scope>NUCLEOTIDE SEQUENCE [LARGE SCALE GENOMIC DNA]</scope>
    <source>
        <strain evidence="2 3">DSM 100977</strain>
    </source>
</reference>
<dbReference type="OrthoDB" id="9813304at2"/>
<comment type="caution">
    <text evidence="2">The sequence shown here is derived from an EMBL/GenBank/DDBJ whole genome shotgun (WGS) entry which is preliminary data.</text>
</comment>
<name>A0A2T6BNF2_9RHOB</name>
<keyword evidence="1" id="KW-1133">Transmembrane helix</keyword>